<proteinExistence type="predicted"/>
<dbReference type="EMBL" id="CP038486">
    <property type="protein sequence ID" value="QFZ27533.1"/>
    <property type="molecule type" value="Genomic_DNA"/>
</dbReference>
<reference evidence="2" key="1">
    <citation type="journal article" date="2019" name="MBio">
        <title>Comparative genomics for the elucidation of multidrug resistance (MDR) in Candida lusitaniae.</title>
        <authorList>
            <person name="Kannan A."/>
            <person name="Asner S.A."/>
            <person name="Trachsel E."/>
            <person name="Kelly S."/>
            <person name="Parker J."/>
            <person name="Sanglard D."/>
        </authorList>
    </citation>
    <scope>NUCLEOTIDE SEQUENCE [LARGE SCALE GENOMIC DNA]</scope>
    <source>
        <strain evidence="2">P1</strain>
    </source>
</reference>
<evidence type="ECO:0000313" key="2">
    <source>
        <dbReference type="Proteomes" id="UP000326582"/>
    </source>
</evidence>
<gene>
    <name evidence="1" type="ORF">EJF14_30507</name>
</gene>
<evidence type="ECO:0000313" key="1">
    <source>
        <dbReference type="EMBL" id="QFZ27533.1"/>
    </source>
</evidence>
<keyword evidence="2" id="KW-1185">Reference proteome</keyword>
<protein>
    <submittedName>
        <fullName evidence="1">Uncharacterized protein</fullName>
    </submittedName>
</protein>
<accession>A0ACD0WK44</accession>
<name>A0ACD0WK44_CLALS</name>
<dbReference type="Proteomes" id="UP000326582">
    <property type="component" value="Chromosome 3"/>
</dbReference>
<organism evidence="1 2">
    <name type="scientific">Clavispora lusitaniae</name>
    <name type="common">Candida lusitaniae</name>
    <dbReference type="NCBI Taxonomy" id="36911"/>
    <lineage>
        <taxon>Eukaryota</taxon>
        <taxon>Fungi</taxon>
        <taxon>Dikarya</taxon>
        <taxon>Ascomycota</taxon>
        <taxon>Saccharomycotina</taxon>
        <taxon>Pichiomycetes</taxon>
        <taxon>Metschnikowiaceae</taxon>
        <taxon>Clavispora</taxon>
    </lineage>
</organism>
<sequence>MRTPGSFANTNLFVLGALQIFCIITLSLKHLLSQACSMQCSTTKSQLFMYASVTPLLYLCRSFSSIYIKFLWAIEDQYVTKTLNFLIESYIRLKPSLKWQCVNNSTLSSHASTAQTSPIRYVWLSCACSRQTSIGAFDGNASTLCGNTPLYKEVCGTSGVFFSHFQSPIWLLEMYVPKAIY</sequence>